<evidence type="ECO:0000313" key="3">
    <source>
        <dbReference type="Proteomes" id="UP000253303"/>
    </source>
</evidence>
<keyword evidence="2" id="KW-0489">Methyltransferase</keyword>
<reference evidence="2 3" key="1">
    <citation type="submission" date="2018-06" db="EMBL/GenBank/DDBJ databases">
        <title>Sphaerisporangium craniellae sp. nov., isolated from a marine sponge in the South China Sea.</title>
        <authorList>
            <person name="Li L."/>
        </authorList>
    </citation>
    <scope>NUCLEOTIDE SEQUENCE [LARGE SCALE GENOMIC DNA]</scope>
    <source>
        <strain evidence="2 3">LHW63015</strain>
    </source>
</reference>
<keyword evidence="3" id="KW-1185">Reference proteome</keyword>
<dbReference type="PIRSF" id="PIRSF017393">
    <property type="entry name" value="MTase_SAV2177"/>
    <property type="match status" value="1"/>
</dbReference>
<organism evidence="2 3">
    <name type="scientific">Spongiactinospora rosea</name>
    <dbReference type="NCBI Taxonomy" id="2248750"/>
    <lineage>
        <taxon>Bacteria</taxon>
        <taxon>Bacillati</taxon>
        <taxon>Actinomycetota</taxon>
        <taxon>Actinomycetes</taxon>
        <taxon>Streptosporangiales</taxon>
        <taxon>Streptosporangiaceae</taxon>
        <taxon>Spongiactinospora</taxon>
    </lineage>
</organism>
<evidence type="ECO:0000313" key="2">
    <source>
        <dbReference type="EMBL" id="RBQ21825.1"/>
    </source>
</evidence>
<name>A0A366M6M8_9ACTN</name>
<feature type="region of interest" description="Disordered" evidence="1">
    <location>
        <begin position="1"/>
        <end position="39"/>
    </location>
</feature>
<accession>A0A366M6M8</accession>
<protein>
    <submittedName>
        <fullName evidence="2">SAM-dependent methyltransferase</fullName>
    </submittedName>
</protein>
<dbReference type="EMBL" id="QMEY01000001">
    <property type="protein sequence ID" value="RBQ21825.1"/>
    <property type="molecule type" value="Genomic_DNA"/>
</dbReference>
<dbReference type="Gene3D" id="3.40.50.150">
    <property type="entry name" value="Vaccinia Virus protein VP39"/>
    <property type="match status" value="1"/>
</dbReference>
<dbReference type="AlphaFoldDB" id="A0A366M6M8"/>
<feature type="compositionally biased region" description="Low complexity" evidence="1">
    <location>
        <begin position="14"/>
        <end position="39"/>
    </location>
</feature>
<sequence length="305" mass="32253">MTGPQPAGLPSPSPDALASAAAASGAASSGPLPSGAGSPVFDPTVPNAARIYDYLLGGKDHFPPDRDAGGRLVDMMPLIKASVRANREFLIRAVKDLAGRGCDAFIDLGSGLPTQRNVHQVVQDINPDARVVYVDHDPTVIAHGRAILNAPGVDMLQGDLRQPDRILDSPILTGLIDLRRPVVVVAVAVLHFVADQDDPGAIIDRLRARLAPGSRIVLSHACLDGVPQEALTKGVAIYRNTATPITPRSKKEISELLAECELEEPGLVAVSDWKPEPDEPHEDVGEARFVGGVADLRAHGRPEEP</sequence>
<gene>
    <name evidence="2" type="ORF">DP939_03845</name>
</gene>
<dbReference type="RefSeq" id="WP_113978891.1">
    <property type="nucleotide sequence ID" value="NZ_QMEY01000001.1"/>
</dbReference>
<dbReference type="InterPro" id="IPR006764">
    <property type="entry name" value="SAM_dep_MeTrfase_SAV2177_type"/>
</dbReference>
<dbReference type="SUPFAM" id="SSF53335">
    <property type="entry name" value="S-adenosyl-L-methionine-dependent methyltransferases"/>
    <property type="match status" value="1"/>
</dbReference>
<dbReference type="InterPro" id="IPR029063">
    <property type="entry name" value="SAM-dependent_MTases_sf"/>
</dbReference>
<comment type="caution">
    <text evidence="2">The sequence shown here is derived from an EMBL/GenBank/DDBJ whole genome shotgun (WGS) entry which is preliminary data.</text>
</comment>
<dbReference type="Pfam" id="PF04672">
    <property type="entry name" value="Methyltransf_19"/>
    <property type="match status" value="1"/>
</dbReference>
<proteinExistence type="predicted"/>
<evidence type="ECO:0000256" key="1">
    <source>
        <dbReference type="SAM" id="MobiDB-lite"/>
    </source>
</evidence>
<keyword evidence="2" id="KW-0808">Transferase</keyword>
<dbReference type="GO" id="GO:0032259">
    <property type="term" value="P:methylation"/>
    <property type="evidence" value="ECO:0007669"/>
    <property type="project" value="UniProtKB-KW"/>
</dbReference>
<dbReference type="Proteomes" id="UP000253303">
    <property type="component" value="Unassembled WGS sequence"/>
</dbReference>
<dbReference type="OrthoDB" id="3216820at2"/>
<dbReference type="GO" id="GO:0008168">
    <property type="term" value="F:methyltransferase activity"/>
    <property type="evidence" value="ECO:0007669"/>
    <property type="project" value="UniProtKB-KW"/>
</dbReference>